<name>A0A317VTZ9_9EURO</name>
<dbReference type="GeneID" id="37071105"/>
<organism evidence="1 2">
    <name type="scientific">Aspergillus heteromorphus CBS 117.55</name>
    <dbReference type="NCBI Taxonomy" id="1448321"/>
    <lineage>
        <taxon>Eukaryota</taxon>
        <taxon>Fungi</taxon>
        <taxon>Dikarya</taxon>
        <taxon>Ascomycota</taxon>
        <taxon>Pezizomycotina</taxon>
        <taxon>Eurotiomycetes</taxon>
        <taxon>Eurotiomycetidae</taxon>
        <taxon>Eurotiales</taxon>
        <taxon>Aspergillaceae</taxon>
        <taxon>Aspergillus</taxon>
        <taxon>Aspergillus subgen. Circumdati</taxon>
    </lineage>
</organism>
<accession>A0A317VTZ9</accession>
<dbReference type="Proteomes" id="UP000247233">
    <property type="component" value="Unassembled WGS sequence"/>
</dbReference>
<dbReference type="RefSeq" id="XP_025397702.1">
    <property type="nucleotide sequence ID" value="XM_025548868.1"/>
</dbReference>
<evidence type="ECO:0000313" key="2">
    <source>
        <dbReference type="Proteomes" id="UP000247233"/>
    </source>
</evidence>
<reference evidence="1 2" key="1">
    <citation type="submission" date="2016-12" db="EMBL/GenBank/DDBJ databases">
        <title>The genomes of Aspergillus section Nigri reveals drivers in fungal speciation.</title>
        <authorList>
            <consortium name="DOE Joint Genome Institute"/>
            <person name="Vesth T.C."/>
            <person name="Nybo J."/>
            <person name="Theobald S."/>
            <person name="Brandl J."/>
            <person name="Frisvad J.C."/>
            <person name="Nielsen K.F."/>
            <person name="Lyhne E.K."/>
            <person name="Kogle M.E."/>
            <person name="Kuo A."/>
            <person name="Riley R."/>
            <person name="Clum A."/>
            <person name="Nolan M."/>
            <person name="Lipzen A."/>
            <person name="Salamov A."/>
            <person name="Henrissat B."/>
            <person name="Wiebenga A."/>
            <person name="De Vries R.P."/>
            <person name="Grigoriev I.V."/>
            <person name="Mortensen U.H."/>
            <person name="Andersen M.R."/>
            <person name="Baker S.E."/>
        </authorList>
    </citation>
    <scope>NUCLEOTIDE SEQUENCE [LARGE SCALE GENOMIC DNA]</scope>
    <source>
        <strain evidence="1 2">CBS 117.55</strain>
    </source>
</reference>
<dbReference type="EMBL" id="MSFL01000020">
    <property type="protein sequence ID" value="PWY76338.1"/>
    <property type="molecule type" value="Genomic_DNA"/>
</dbReference>
<gene>
    <name evidence="1" type="ORF">BO70DRAFT_94966</name>
</gene>
<keyword evidence="2" id="KW-1185">Reference proteome</keyword>
<comment type="caution">
    <text evidence="1">The sequence shown here is derived from an EMBL/GenBank/DDBJ whole genome shotgun (WGS) entry which is preliminary data.</text>
</comment>
<evidence type="ECO:0000313" key="1">
    <source>
        <dbReference type="EMBL" id="PWY76338.1"/>
    </source>
</evidence>
<protein>
    <submittedName>
        <fullName evidence="1">Uncharacterized protein</fullName>
    </submittedName>
</protein>
<proteinExistence type="predicted"/>
<sequence>MEDVRSTLFKAHSSRIHPHTIYLEIHYVLSISPVQICTTASPATFQQKSSQVYNSTSLSREIPARLTTLILPPGGCPHGPWANHGWGHSCSHECDLIRGPGDGVQRRCCSIGGSLFVLVSLFGASRGGRKADWWVGRGGWIGPITDYVRGCHVLILCVP</sequence>
<dbReference type="VEuPathDB" id="FungiDB:BO70DRAFT_94966"/>
<dbReference type="AlphaFoldDB" id="A0A317VTZ9"/>